<accession>A0ABQ3I0J4</accession>
<dbReference type="Proteomes" id="UP000620550">
    <property type="component" value="Unassembled WGS sequence"/>
</dbReference>
<proteinExistence type="predicted"/>
<organism evidence="1 2">
    <name type="scientific">Sphingobacterium griseoflavum</name>
    <dbReference type="NCBI Taxonomy" id="1474952"/>
    <lineage>
        <taxon>Bacteria</taxon>
        <taxon>Pseudomonadati</taxon>
        <taxon>Bacteroidota</taxon>
        <taxon>Sphingobacteriia</taxon>
        <taxon>Sphingobacteriales</taxon>
        <taxon>Sphingobacteriaceae</taxon>
        <taxon>Sphingobacterium</taxon>
    </lineage>
</organism>
<name>A0ABQ3I0J4_9SPHI</name>
<evidence type="ECO:0000313" key="2">
    <source>
        <dbReference type="Proteomes" id="UP000620550"/>
    </source>
</evidence>
<protein>
    <submittedName>
        <fullName evidence="1">Uncharacterized protein</fullName>
    </submittedName>
</protein>
<gene>
    <name evidence="1" type="ORF">GCM10017764_27450</name>
</gene>
<reference evidence="2" key="1">
    <citation type="journal article" date="2019" name="Int. J. Syst. Evol. Microbiol.">
        <title>The Global Catalogue of Microorganisms (GCM) 10K type strain sequencing project: providing services to taxonomists for standard genome sequencing and annotation.</title>
        <authorList>
            <consortium name="The Broad Institute Genomics Platform"/>
            <consortium name="The Broad Institute Genome Sequencing Center for Infectious Disease"/>
            <person name="Wu L."/>
            <person name="Ma J."/>
        </authorList>
    </citation>
    <scope>NUCLEOTIDE SEQUENCE [LARGE SCALE GENOMIC DNA]</scope>
    <source>
        <strain evidence="2">CGMCC 1.12966</strain>
    </source>
</reference>
<sequence length="75" mass="8674">MPIVHTHIAKLDLAADYERIPHLRSEDKRLPKTSKNMMRLPQYGSSRLIMADIPKQTSLNKYLSGQLYVFSAKLF</sequence>
<dbReference type="EMBL" id="BNAF01000010">
    <property type="protein sequence ID" value="GHE42519.1"/>
    <property type="molecule type" value="Genomic_DNA"/>
</dbReference>
<keyword evidence="2" id="KW-1185">Reference proteome</keyword>
<evidence type="ECO:0000313" key="1">
    <source>
        <dbReference type="EMBL" id="GHE42519.1"/>
    </source>
</evidence>
<comment type="caution">
    <text evidence="1">The sequence shown here is derived from an EMBL/GenBank/DDBJ whole genome shotgun (WGS) entry which is preliminary data.</text>
</comment>